<dbReference type="PROSITE" id="PS51318">
    <property type="entry name" value="TAT"/>
    <property type="match status" value="1"/>
</dbReference>
<proteinExistence type="inferred from homology"/>
<dbReference type="InterPro" id="IPR005064">
    <property type="entry name" value="BUG"/>
</dbReference>
<dbReference type="PIRSF" id="PIRSF017082">
    <property type="entry name" value="YflP"/>
    <property type="match status" value="1"/>
</dbReference>
<dbReference type="EMBL" id="JAAGBB010000005">
    <property type="protein sequence ID" value="MBR0663807.1"/>
    <property type="molecule type" value="Genomic_DNA"/>
</dbReference>
<dbReference type="Gene3D" id="3.40.190.10">
    <property type="entry name" value="Periplasmic binding protein-like II"/>
    <property type="match status" value="1"/>
</dbReference>
<comment type="similarity">
    <text evidence="1">Belongs to the UPF0065 (bug) family.</text>
</comment>
<feature type="signal peptide" evidence="2">
    <location>
        <begin position="1"/>
        <end position="29"/>
    </location>
</feature>
<keyword evidence="4" id="KW-1185">Reference proteome</keyword>
<accession>A0ABS5EU52</accession>
<evidence type="ECO:0000313" key="3">
    <source>
        <dbReference type="EMBL" id="MBR0663807.1"/>
    </source>
</evidence>
<dbReference type="SUPFAM" id="SSF53850">
    <property type="entry name" value="Periplasmic binding protein-like II"/>
    <property type="match status" value="1"/>
</dbReference>
<keyword evidence="2" id="KW-0732">Signal</keyword>
<sequence length="328" mass="34357">MSAVPTTRRGLLQAVGPCIAIAAAAPAGAQEAGWPTRTVRFVVPFAPGGPTEVPARFIAEHLTRRLGRPVIVETRPGAGGAVGIQAVLQARDGHSFVFTTSSVAILPAMQRNPGYDPLQDLIPVSLISEVPMALLARADWPIADLAAMLRAARDGSRRITFASSGTGSTTHLAGELLKQRAGIDLTHVPYRGASQAGSALLAGDTDLLVTGLIEAMPHVREGRMRAIAVTSPARSPVLPETPALAEAVPGYEMLIWYALLAPRGTPQAVVDRLAQEIAPLRTGTPLAERMTEVGARLLLDGPAPLAARLATEVPLWKQVLPAAGINPE</sequence>
<name>A0ABS5EU52_9PROT</name>
<comment type="caution">
    <text evidence="3">The sequence shown here is derived from an EMBL/GenBank/DDBJ whole genome shotgun (WGS) entry which is preliminary data.</text>
</comment>
<dbReference type="InterPro" id="IPR042100">
    <property type="entry name" value="Bug_dom1"/>
</dbReference>
<evidence type="ECO:0000313" key="4">
    <source>
        <dbReference type="Proteomes" id="UP001196870"/>
    </source>
</evidence>
<evidence type="ECO:0000256" key="1">
    <source>
        <dbReference type="ARBA" id="ARBA00006987"/>
    </source>
</evidence>
<dbReference type="PANTHER" id="PTHR42928">
    <property type="entry name" value="TRICARBOXYLATE-BINDING PROTEIN"/>
    <property type="match status" value="1"/>
</dbReference>
<feature type="chain" id="PRO_5046897931" evidence="2">
    <location>
        <begin position="30"/>
        <end position="328"/>
    </location>
</feature>
<gene>
    <name evidence="3" type="ORF">GXW71_05490</name>
</gene>
<dbReference type="CDD" id="cd07012">
    <property type="entry name" value="PBP2_Bug_TTT"/>
    <property type="match status" value="1"/>
</dbReference>
<dbReference type="RefSeq" id="WP_211851402.1">
    <property type="nucleotide sequence ID" value="NZ_JAAGBB010000005.1"/>
</dbReference>
<dbReference type="Gene3D" id="3.40.190.150">
    <property type="entry name" value="Bordetella uptake gene, domain 1"/>
    <property type="match status" value="1"/>
</dbReference>
<protein>
    <submittedName>
        <fullName evidence="3">Tripartite tricarboxylate transporter substrate binding protein</fullName>
    </submittedName>
</protein>
<dbReference type="PANTHER" id="PTHR42928:SF5">
    <property type="entry name" value="BLR1237 PROTEIN"/>
    <property type="match status" value="1"/>
</dbReference>
<organism evidence="3 4">
    <name type="scientific">Plastoroseomonas hellenica</name>
    <dbReference type="NCBI Taxonomy" id="2687306"/>
    <lineage>
        <taxon>Bacteria</taxon>
        <taxon>Pseudomonadati</taxon>
        <taxon>Pseudomonadota</taxon>
        <taxon>Alphaproteobacteria</taxon>
        <taxon>Acetobacterales</taxon>
        <taxon>Acetobacteraceae</taxon>
        <taxon>Plastoroseomonas</taxon>
    </lineage>
</organism>
<evidence type="ECO:0000256" key="2">
    <source>
        <dbReference type="SAM" id="SignalP"/>
    </source>
</evidence>
<dbReference type="Pfam" id="PF03401">
    <property type="entry name" value="TctC"/>
    <property type="match status" value="1"/>
</dbReference>
<dbReference type="Proteomes" id="UP001196870">
    <property type="component" value="Unassembled WGS sequence"/>
</dbReference>
<reference evidence="4" key="1">
    <citation type="journal article" date="2021" name="Syst. Appl. Microbiol.">
        <title>Roseomonas hellenica sp. nov., isolated from roots of wild-growing Alkanna tinctoria.</title>
        <authorList>
            <person name="Rat A."/>
            <person name="Naranjo H.D."/>
            <person name="Lebbe L."/>
            <person name="Cnockaert M."/>
            <person name="Krigas N."/>
            <person name="Grigoriadou K."/>
            <person name="Maloupa E."/>
            <person name="Willems A."/>
        </authorList>
    </citation>
    <scope>NUCLEOTIDE SEQUENCE [LARGE SCALE GENOMIC DNA]</scope>
    <source>
        <strain evidence="4">LMG 31523</strain>
    </source>
</reference>
<dbReference type="InterPro" id="IPR006311">
    <property type="entry name" value="TAT_signal"/>
</dbReference>